<dbReference type="STRING" id="667725.A0A0L0FPY5"/>
<name>A0A0L0FPY5_9EUKA</name>
<dbReference type="InterPro" id="IPR012341">
    <property type="entry name" value="6hp_glycosidase-like_sf"/>
</dbReference>
<dbReference type="eggNOG" id="ENOG502S0YB">
    <property type="taxonomic scope" value="Eukaryota"/>
</dbReference>
<organism evidence="4 5">
    <name type="scientific">Sphaeroforma arctica JP610</name>
    <dbReference type="NCBI Taxonomy" id="667725"/>
    <lineage>
        <taxon>Eukaryota</taxon>
        <taxon>Ichthyosporea</taxon>
        <taxon>Ichthyophonida</taxon>
        <taxon>Sphaeroforma</taxon>
    </lineage>
</organism>
<dbReference type="Proteomes" id="UP000054560">
    <property type="component" value="Unassembled WGS sequence"/>
</dbReference>
<comment type="similarity">
    <text evidence="2">Belongs to the glycosyl hydrolase 88 family.</text>
</comment>
<evidence type="ECO:0000256" key="1">
    <source>
        <dbReference type="ARBA" id="ARBA00022801"/>
    </source>
</evidence>
<dbReference type="InterPro" id="IPR052369">
    <property type="entry name" value="UG_Glycosaminoglycan_Hydrolase"/>
</dbReference>
<dbReference type="GeneID" id="25909217"/>
<accession>A0A0L0FPY5</accession>
<gene>
    <name evidence="4" type="ORF">SARC_08713</name>
</gene>
<keyword evidence="3" id="KW-1133">Transmembrane helix</keyword>
<dbReference type="GO" id="GO:0000272">
    <property type="term" value="P:polysaccharide catabolic process"/>
    <property type="evidence" value="ECO:0007669"/>
    <property type="project" value="TreeGrafter"/>
</dbReference>
<keyword evidence="1" id="KW-0378">Hydrolase</keyword>
<dbReference type="SUPFAM" id="SSF48208">
    <property type="entry name" value="Six-hairpin glycosidases"/>
    <property type="match status" value="1"/>
</dbReference>
<dbReference type="EMBL" id="KQ242407">
    <property type="protein sequence ID" value="KNC78875.1"/>
    <property type="molecule type" value="Genomic_DNA"/>
</dbReference>
<reference evidence="4 5" key="1">
    <citation type="submission" date="2011-02" db="EMBL/GenBank/DDBJ databases">
        <title>The Genome Sequence of Sphaeroforma arctica JP610.</title>
        <authorList>
            <consortium name="The Broad Institute Genome Sequencing Platform"/>
            <person name="Russ C."/>
            <person name="Cuomo C."/>
            <person name="Young S.K."/>
            <person name="Zeng Q."/>
            <person name="Gargeya S."/>
            <person name="Alvarado L."/>
            <person name="Berlin A."/>
            <person name="Chapman S.B."/>
            <person name="Chen Z."/>
            <person name="Freedman E."/>
            <person name="Gellesch M."/>
            <person name="Goldberg J."/>
            <person name="Griggs A."/>
            <person name="Gujja S."/>
            <person name="Heilman E."/>
            <person name="Heiman D."/>
            <person name="Howarth C."/>
            <person name="Mehta T."/>
            <person name="Neiman D."/>
            <person name="Pearson M."/>
            <person name="Roberts A."/>
            <person name="Saif S."/>
            <person name="Shea T."/>
            <person name="Shenoy N."/>
            <person name="Sisk P."/>
            <person name="Stolte C."/>
            <person name="Sykes S."/>
            <person name="White J."/>
            <person name="Yandava C."/>
            <person name="Burger G."/>
            <person name="Gray M.W."/>
            <person name="Holland P.W.H."/>
            <person name="King N."/>
            <person name="Lang F.B.F."/>
            <person name="Roger A.J."/>
            <person name="Ruiz-Trillo I."/>
            <person name="Haas B."/>
            <person name="Nusbaum C."/>
            <person name="Birren B."/>
        </authorList>
    </citation>
    <scope>NUCLEOTIDE SEQUENCE [LARGE SCALE GENOMIC DNA]</scope>
    <source>
        <strain evidence="4 5">JP610</strain>
    </source>
</reference>
<dbReference type="Gene3D" id="1.50.10.10">
    <property type="match status" value="1"/>
</dbReference>
<feature type="transmembrane region" description="Helical" evidence="3">
    <location>
        <begin position="375"/>
        <end position="395"/>
    </location>
</feature>
<dbReference type="RefSeq" id="XP_014152777.1">
    <property type="nucleotide sequence ID" value="XM_014297302.1"/>
</dbReference>
<evidence type="ECO:0000256" key="2">
    <source>
        <dbReference type="ARBA" id="ARBA00038358"/>
    </source>
</evidence>
<evidence type="ECO:0000256" key="3">
    <source>
        <dbReference type="SAM" id="Phobius"/>
    </source>
</evidence>
<sequence length="410" mass="46943">MAICKDRVRTIHRHVEYSLFPFAGECPTCQKYSMVKPKKWVSGFLNGMFMQLYDWDKASPNPLMADEWMERFIKRIDYLEKEVHDTSTHDIGFKVFYSFGHAYRSTGWKKYLTPTLTAAHSLATRYIKRIGALKSWDTQKFSEPARSMKWPVIVDNMMNLELLLWAGQKEANATLTQMAIQHSLTSLRDLIRDDGCTWHVVDYDVHTAQPKRYVSIPQGYNATSIWTRGCGFAIHGFSTVYKWTKDQRFLDAAQTVSECFLAQLFACCGDDLVPPFDFHDPLQRRDSSAAAISAAALANNYISKKGKTDAILLHGMGDFGKRDEDVPLIYGDYFFIQALSRLSANALKNTLGSKYSRATPASGQEQHRSEGQMVVYGYTVDQMYIAFGLLVLLYVSRRPLQRAAKFKRWR</sequence>
<dbReference type="GO" id="GO:0052757">
    <property type="term" value="F:chondroitin hydrolase activity"/>
    <property type="evidence" value="ECO:0007669"/>
    <property type="project" value="TreeGrafter"/>
</dbReference>
<protein>
    <submittedName>
        <fullName evidence="4">Uncharacterized protein</fullName>
    </submittedName>
</protein>
<dbReference type="InterPro" id="IPR008928">
    <property type="entry name" value="6-hairpin_glycosidase_sf"/>
</dbReference>
<proteinExistence type="inferred from homology"/>
<evidence type="ECO:0000313" key="5">
    <source>
        <dbReference type="Proteomes" id="UP000054560"/>
    </source>
</evidence>
<evidence type="ECO:0000313" key="4">
    <source>
        <dbReference type="EMBL" id="KNC78875.1"/>
    </source>
</evidence>
<keyword evidence="5" id="KW-1185">Reference proteome</keyword>
<keyword evidence="3" id="KW-0812">Transmembrane</keyword>
<keyword evidence="3" id="KW-0472">Membrane</keyword>
<dbReference type="PANTHER" id="PTHR36845">
    <property type="entry name" value="HYDROLASE, PUTATIVE (AFU_ORTHOLOGUE AFUA_7G05090)-RELATED"/>
    <property type="match status" value="1"/>
</dbReference>
<dbReference type="PANTHER" id="PTHR36845:SF1">
    <property type="entry name" value="HYDROLASE, PUTATIVE (AFU_ORTHOLOGUE AFUA_7G05090)-RELATED"/>
    <property type="match status" value="1"/>
</dbReference>
<dbReference type="OrthoDB" id="2317065at2759"/>
<dbReference type="AlphaFoldDB" id="A0A0L0FPY5"/>